<feature type="compositionally biased region" description="Basic residues" evidence="1">
    <location>
        <begin position="406"/>
        <end position="422"/>
    </location>
</feature>
<dbReference type="InterPro" id="IPR050275">
    <property type="entry name" value="PGM_Phosphatase"/>
</dbReference>
<sequence length="458" mass="51646">MSEHSEVAEPERDQEQEQDALAAVALGQAQEVAATQFPEAEILWSEPEDGVAHETGLQGVELWFIRHGESINNAILHRWGGLGTVLYPVQFEQDPRLTTKGRAVAAMNGARLVDAELEFDLVLSSAMIRTMQTAHEMFVKSGIVDQFSIVPFMSEIPLSWGGLPIYENIPRRRSRQIRILRREHGDAFVESIDWSLVGGPEGSNLAGLPPQGSAFLAWLGEQTSVQALVNECRSDQVVRIAVVTHSNLMKRDLQLRRKPGNSDIWMSTIVSNAGHLELEKIMPWYRGDVERKKVSIDRRISKRRAKAARKLEKYHAYAAEIQARRSLLTREARGRDDDASDSVTSNQRGADAEVEFEEETEHDDDDDDDDDEDDVDDDDDDDDTLQGDDADEPYVEANEDKDAKHAAKKRAKHFRKLSKKDRKVQEKLHKIERKTSKKVSKLEAKKASLDTYDARSPA</sequence>
<dbReference type="EMBL" id="BEYU01000057">
    <property type="protein sequence ID" value="GBG29416.1"/>
    <property type="molecule type" value="Genomic_DNA"/>
</dbReference>
<dbReference type="InterPro" id="IPR029033">
    <property type="entry name" value="His_PPase_superfam"/>
</dbReference>
<dbReference type="Pfam" id="PF00300">
    <property type="entry name" value="His_Phos_1"/>
    <property type="match status" value="1"/>
</dbReference>
<dbReference type="AlphaFoldDB" id="A0A2R5GEQ3"/>
<feature type="compositionally biased region" description="Acidic residues" evidence="1">
    <location>
        <begin position="352"/>
        <end position="397"/>
    </location>
</feature>
<dbReference type="GO" id="GO:0016791">
    <property type="term" value="F:phosphatase activity"/>
    <property type="evidence" value="ECO:0007669"/>
    <property type="project" value="TreeGrafter"/>
</dbReference>
<reference evidence="2 3" key="1">
    <citation type="submission" date="2017-12" db="EMBL/GenBank/DDBJ databases">
        <title>Sequencing, de novo assembly and annotation of complete genome of a new Thraustochytrid species, strain FCC1311.</title>
        <authorList>
            <person name="Sedici K."/>
            <person name="Godart F."/>
            <person name="Aiese Cigliano R."/>
            <person name="Sanseverino W."/>
            <person name="Barakat M."/>
            <person name="Ortet P."/>
            <person name="Marechal E."/>
            <person name="Cagnac O."/>
            <person name="Amato A."/>
        </authorList>
    </citation>
    <scope>NUCLEOTIDE SEQUENCE [LARGE SCALE GENOMIC DNA]</scope>
</reference>
<feature type="region of interest" description="Disordered" evidence="1">
    <location>
        <begin position="329"/>
        <end position="458"/>
    </location>
</feature>
<dbReference type="GO" id="GO:0005829">
    <property type="term" value="C:cytosol"/>
    <property type="evidence" value="ECO:0007669"/>
    <property type="project" value="TreeGrafter"/>
</dbReference>
<dbReference type="PANTHER" id="PTHR48100:SF44">
    <property type="entry name" value="PHOSPHATASE C1620.13-RELATED"/>
    <property type="match status" value="1"/>
</dbReference>
<protein>
    <submittedName>
        <fullName evidence="2">Uncharacterized protein</fullName>
    </submittedName>
</protein>
<proteinExistence type="predicted"/>
<dbReference type="CDD" id="cd07067">
    <property type="entry name" value="HP_PGM_like"/>
    <property type="match status" value="1"/>
</dbReference>
<keyword evidence="3" id="KW-1185">Reference proteome</keyword>
<dbReference type="SMART" id="SM00855">
    <property type="entry name" value="PGAM"/>
    <property type="match status" value="1"/>
</dbReference>
<evidence type="ECO:0000313" key="2">
    <source>
        <dbReference type="EMBL" id="GBG29416.1"/>
    </source>
</evidence>
<dbReference type="OrthoDB" id="496981at2759"/>
<dbReference type="SUPFAM" id="SSF53254">
    <property type="entry name" value="Phosphoglycerate mutase-like"/>
    <property type="match status" value="1"/>
</dbReference>
<dbReference type="PANTHER" id="PTHR48100">
    <property type="entry name" value="BROAD-SPECIFICITY PHOSPHATASE YOR283W-RELATED"/>
    <property type="match status" value="1"/>
</dbReference>
<dbReference type="InterPro" id="IPR013078">
    <property type="entry name" value="His_Pase_superF_clade-1"/>
</dbReference>
<gene>
    <name evidence="2" type="ORF">FCC1311_056372</name>
</gene>
<organism evidence="2 3">
    <name type="scientific">Hondaea fermentalgiana</name>
    <dbReference type="NCBI Taxonomy" id="2315210"/>
    <lineage>
        <taxon>Eukaryota</taxon>
        <taxon>Sar</taxon>
        <taxon>Stramenopiles</taxon>
        <taxon>Bigyra</taxon>
        <taxon>Labyrinthulomycetes</taxon>
        <taxon>Thraustochytrida</taxon>
        <taxon>Thraustochytriidae</taxon>
        <taxon>Hondaea</taxon>
    </lineage>
</organism>
<dbReference type="InParanoid" id="A0A2R5GEQ3"/>
<evidence type="ECO:0000313" key="3">
    <source>
        <dbReference type="Proteomes" id="UP000241890"/>
    </source>
</evidence>
<accession>A0A2R5GEQ3</accession>
<name>A0A2R5GEQ3_9STRA</name>
<dbReference type="Gene3D" id="3.40.50.1240">
    <property type="entry name" value="Phosphoglycerate mutase-like"/>
    <property type="match status" value="1"/>
</dbReference>
<evidence type="ECO:0000256" key="1">
    <source>
        <dbReference type="SAM" id="MobiDB-lite"/>
    </source>
</evidence>
<comment type="caution">
    <text evidence="2">The sequence shown here is derived from an EMBL/GenBank/DDBJ whole genome shotgun (WGS) entry which is preliminary data.</text>
</comment>
<dbReference type="Proteomes" id="UP000241890">
    <property type="component" value="Unassembled WGS sequence"/>
</dbReference>
<feature type="compositionally biased region" description="Basic residues" evidence="1">
    <location>
        <begin position="430"/>
        <end position="439"/>
    </location>
</feature>